<evidence type="ECO:0000313" key="3">
    <source>
        <dbReference type="Proteomes" id="UP000192923"/>
    </source>
</evidence>
<gene>
    <name evidence="2" type="ORF">SAMN02949497_0404</name>
</gene>
<sequence>MAISFPAVPKLIGSSIFLALGLFAAVDSAPLPPKPTPTAPSVSRSASLFEWLGARHGVRFSLAPGLDRDFPSGTPTPGNPAELWSILADYNYIAIADAAGKTRHIIVSSRKHDADETAPRPPGREDPDGLLYYEPGYAPLPARYQDFPPGSVVEISLRTAVLADMATGATLALALPTGRFQMVYETRADRPDGGFTWYGRLGGGDGSHWVILDLGGERIQGRIETPAGIYTIDSALGRQWLIGDGFL</sequence>
<dbReference type="STRING" id="1760988.SAMN02949497_0404"/>
<evidence type="ECO:0000313" key="2">
    <source>
        <dbReference type="EMBL" id="SMF97379.1"/>
    </source>
</evidence>
<keyword evidence="3" id="KW-1185">Reference proteome</keyword>
<accession>A0A1Y6D354</accession>
<dbReference type="Proteomes" id="UP000192923">
    <property type="component" value="Unassembled WGS sequence"/>
</dbReference>
<feature type="compositionally biased region" description="Basic and acidic residues" evidence="1">
    <location>
        <begin position="110"/>
        <end position="127"/>
    </location>
</feature>
<reference evidence="2 3" key="1">
    <citation type="submission" date="2016-12" db="EMBL/GenBank/DDBJ databases">
        <authorList>
            <person name="Song W.-J."/>
            <person name="Kurnit D.M."/>
        </authorList>
    </citation>
    <scope>NUCLEOTIDE SEQUENCE [LARGE SCALE GENOMIC DNA]</scope>
    <source>
        <strain evidence="2 3">175</strain>
    </source>
</reference>
<proteinExistence type="predicted"/>
<evidence type="ECO:0000256" key="1">
    <source>
        <dbReference type="SAM" id="MobiDB-lite"/>
    </source>
</evidence>
<dbReference type="RefSeq" id="WP_085216415.1">
    <property type="nucleotide sequence ID" value="NZ_FXAM01000002.1"/>
</dbReference>
<protein>
    <submittedName>
        <fullName evidence="2">Uncharacterized protein</fullName>
    </submittedName>
</protein>
<dbReference type="EMBL" id="FXAM01000002">
    <property type="protein sequence ID" value="SMF97379.1"/>
    <property type="molecule type" value="Genomic_DNA"/>
</dbReference>
<organism evidence="2 3">
    <name type="scientific">Methylomagnum ishizawai</name>
    <dbReference type="NCBI Taxonomy" id="1760988"/>
    <lineage>
        <taxon>Bacteria</taxon>
        <taxon>Pseudomonadati</taxon>
        <taxon>Pseudomonadota</taxon>
        <taxon>Gammaproteobacteria</taxon>
        <taxon>Methylococcales</taxon>
        <taxon>Methylococcaceae</taxon>
        <taxon>Methylomagnum</taxon>
    </lineage>
</organism>
<dbReference type="OrthoDB" id="1114329at2"/>
<feature type="region of interest" description="Disordered" evidence="1">
    <location>
        <begin position="109"/>
        <end position="129"/>
    </location>
</feature>
<name>A0A1Y6D354_9GAMM</name>
<dbReference type="AlphaFoldDB" id="A0A1Y6D354"/>